<gene>
    <name evidence="1" type="ORF">MENT_LOCUS5787</name>
</gene>
<dbReference type="Proteomes" id="UP000580250">
    <property type="component" value="Unassembled WGS sequence"/>
</dbReference>
<accession>A0A6V7TXN7</accession>
<name>A0A6V7TXN7_MELEN</name>
<dbReference type="AlphaFoldDB" id="A0A6V7TXN7"/>
<organism evidence="1 2">
    <name type="scientific">Meloidogyne enterolobii</name>
    <name type="common">Root-knot nematode worm</name>
    <name type="synonym">Meloidogyne mayaguensis</name>
    <dbReference type="NCBI Taxonomy" id="390850"/>
    <lineage>
        <taxon>Eukaryota</taxon>
        <taxon>Metazoa</taxon>
        <taxon>Ecdysozoa</taxon>
        <taxon>Nematoda</taxon>
        <taxon>Chromadorea</taxon>
        <taxon>Rhabditida</taxon>
        <taxon>Tylenchina</taxon>
        <taxon>Tylenchomorpha</taxon>
        <taxon>Tylenchoidea</taxon>
        <taxon>Meloidogynidae</taxon>
        <taxon>Meloidogyninae</taxon>
        <taxon>Meloidogyne</taxon>
    </lineage>
</organism>
<evidence type="ECO:0000313" key="1">
    <source>
        <dbReference type="EMBL" id="CAD2138378.1"/>
    </source>
</evidence>
<sequence>MLYSFPNETKLDIFKCLNYQQLLAFKLSNVYFRNFVIKYEGEFAKEKFNMISLFKNGFEYPIPLFLSGHGPGKEDLILETVDKGEEYILKLPAMIKSKEDIGIVYYYLSKLFKCIFKCSYFEDYIINPEVIELLFGEAKQFYVQNCNISAQDYNIDILMQFILNNLVSEYHRITLWPMDDASMKNYKNDLFKILLYGGDKFRKEVYVTLYSTPGFTKDVYNHIVEYVATSKDFSKMVPVIILHFDSCTTLKLHDKAKNAEIKKSDDTKSTTYQVVNIHDPTVKFSFCNEESFYVKIKIMKE</sequence>
<proteinExistence type="predicted"/>
<comment type="caution">
    <text evidence="1">The sequence shown here is derived from an EMBL/GenBank/DDBJ whole genome shotgun (WGS) entry which is preliminary data.</text>
</comment>
<dbReference type="EMBL" id="CAJEWN010000021">
    <property type="protein sequence ID" value="CAD2138378.1"/>
    <property type="molecule type" value="Genomic_DNA"/>
</dbReference>
<protein>
    <submittedName>
        <fullName evidence="1">Uncharacterized protein</fullName>
    </submittedName>
</protein>
<evidence type="ECO:0000313" key="2">
    <source>
        <dbReference type="Proteomes" id="UP000580250"/>
    </source>
</evidence>
<reference evidence="1 2" key="1">
    <citation type="submission" date="2020-08" db="EMBL/GenBank/DDBJ databases">
        <authorList>
            <person name="Koutsovoulos G."/>
            <person name="Danchin GJ E."/>
        </authorList>
    </citation>
    <scope>NUCLEOTIDE SEQUENCE [LARGE SCALE GENOMIC DNA]</scope>
</reference>